<feature type="transmembrane region" description="Helical" evidence="7">
    <location>
        <begin position="129"/>
        <end position="151"/>
    </location>
</feature>
<dbReference type="Proteomes" id="UP000627781">
    <property type="component" value="Unassembled WGS sequence"/>
</dbReference>
<feature type="transmembrane region" description="Helical" evidence="7">
    <location>
        <begin position="171"/>
        <end position="190"/>
    </location>
</feature>
<reference evidence="9 10" key="1">
    <citation type="submission" date="2020-08" db="EMBL/GenBank/DDBJ databases">
        <title>A Genomic Blueprint of the Chicken Gut Microbiome.</title>
        <authorList>
            <person name="Gilroy R."/>
            <person name="Ravi A."/>
            <person name="Getino M."/>
            <person name="Pursley I."/>
            <person name="Horton D.L."/>
            <person name="Alikhan N.-F."/>
            <person name="Baker D."/>
            <person name="Gharbi K."/>
            <person name="Hall N."/>
            <person name="Watson M."/>
            <person name="Adriaenssens E.M."/>
            <person name="Foster-Nyarko E."/>
            <person name="Jarju S."/>
            <person name="Secka A."/>
            <person name="Antonio M."/>
            <person name="Oren A."/>
            <person name="Chaudhuri R."/>
            <person name="La Ragione R.M."/>
            <person name="Hildebrand F."/>
            <person name="Pallen M.J."/>
        </authorList>
    </citation>
    <scope>NUCLEOTIDE SEQUENCE [LARGE SCALE GENOMIC DNA]</scope>
    <source>
        <strain evidence="9 10">Sa3CVN1</strain>
    </source>
</reference>
<accession>A0ABR8PPQ7</accession>
<comment type="caution">
    <text evidence="9">The sequence shown here is derived from an EMBL/GenBank/DDBJ whole genome shotgun (WGS) entry which is preliminary data.</text>
</comment>
<feature type="transmembrane region" description="Helical" evidence="7">
    <location>
        <begin position="273"/>
        <end position="297"/>
    </location>
</feature>
<comment type="similarity">
    <text evidence="7">Belongs to the binding-protein-dependent transport system permease family.</text>
</comment>
<organism evidence="9 10">
    <name type="scientific">Clostridium cibarium</name>
    <dbReference type="NCBI Taxonomy" id="2762247"/>
    <lineage>
        <taxon>Bacteria</taxon>
        <taxon>Bacillati</taxon>
        <taxon>Bacillota</taxon>
        <taxon>Clostridia</taxon>
        <taxon>Eubacteriales</taxon>
        <taxon>Clostridiaceae</taxon>
        <taxon>Clostridium</taxon>
    </lineage>
</organism>
<feature type="transmembrane region" description="Helical" evidence="7">
    <location>
        <begin position="9"/>
        <end position="27"/>
    </location>
</feature>
<keyword evidence="10" id="KW-1185">Reference proteome</keyword>
<dbReference type="PROSITE" id="PS50928">
    <property type="entry name" value="ABC_TM1"/>
    <property type="match status" value="1"/>
</dbReference>
<keyword evidence="3" id="KW-1003">Cell membrane</keyword>
<sequence>MLRYIFKRLLTGIITIWAVITITFFLVRLMPGGPFDGDKITPEIKANLEAKYGLDKPVGEQYKIYMSNLLKGDLGESMKFVGRDVSKTIKTTFPKSAKLGGVAVALAVVVGVSLGVVSALKSGKWPDRLCMFLATLGITIPSFVMSALLIYVLASKLHILPTTGFTSWKHLVMPSIALAASATSFITRLTRSKLIDVLKSDYIRTAKAKGLSGRTIIFKHALRNSLIPVITYLGPLIAGVLTGSFVVESIFAIPGLGSEFVSTVTNRDYSALLGVLVFYSTLIVVCNILVDIMYVIVDPRIKLDKPEV</sequence>
<keyword evidence="5 7" id="KW-1133">Transmembrane helix</keyword>
<keyword evidence="6 7" id="KW-0472">Membrane</keyword>
<dbReference type="InterPro" id="IPR000515">
    <property type="entry name" value="MetI-like"/>
</dbReference>
<proteinExistence type="inferred from homology"/>
<dbReference type="InterPro" id="IPR045621">
    <property type="entry name" value="BPD_transp_1_N"/>
</dbReference>
<dbReference type="SUPFAM" id="SSF161098">
    <property type="entry name" value="MetI-like"/>
    <property type="match status" value="1"/>
</dbReference>
<protein>
    <submittedName>
        <fullName evidence="9">ABC transporter permease</fullName>
    </submittedName>
</protein>
<dbReference type="Gene3D" id="1.10.3720.10">
    <property type="entry name" value="MetI-like"/>
    <property type="match status" value="1"/>
</dbReference>
<evidence type="ECO:0000256" key="2">
    <source>
        <dbReference type="ARBA" id="ARBA00022448"/>
    </source>
</evidence>
<evidence type="ECO:0000313" key="9">
    <source>
        <dbReference type="EMBL" id="MBD7910105.1"/>
    </source>
</evidence>
<evidence type="ECO:0000256" key="6">
    <source>
        <dbReference type="ARBA" id="ARBA00023136"/>
    </source>
</evidence>
<evidence type="ECO:0000256" key="7">
    <source>
        <dbReference type="RuleBase" id="RU363032"/>
    </source>
</evidence>
<evidence type="ECO:0000313" key="10">
    <source>
        <dbReference type="Proteomes" id="UP000627781"/>
    </source>
</evidence>
<dbReference type="EMBL" id="JACSRA010000002">
    <property type="protein sequence ID" value="MBD7910105.1"/>
    <property type="molecule type" value="Genomic_DNA"/>
</dbReference>
<evidence type="ECO:0000256" key="3">
    <source>
        <dbReference type="ARBA" id="ARBA00022475"/>
    </source>
</evidence>
<evidence type="ECO:0000256" key="5">
    <source>
        <dbReference type="ARBA" id="ARBA00022989"/>
    </source>
</evidence>
<feature type="domain" description="ABC transmembrane type-1" evidence="8">
    <location>
        <begin position="93"/>
        <end position="294"/>
    </location>
</feature>
<dbReference type="PANTHER" id="PTHR30465">
    <property type="entry name" value="INNER MEMBRANE ABC TRANSPORTER"/>
    <property type="match status" value="1"/>
</dbReference>
<name>A0ABR8PPQ7_9CLOT</name>
<dbReference type="RefSeq" id="WP_143314571.1">
    <property type="nucleotide sequence ID" value="NZ_JACSRA010000002.1"/>
</dbReference>
<dbReference type="Pfam" id="PF19300">
    <property type="entry name" value="BPD_transp_1_N"/>
    <property type="match status" value="1"/>
</dbReference>
<evidence type="ECO:0000256" key="1">
    <source>
        <dbReference type="ARBA" id="ARBA00004651"/>
    </source>
</evidence>
<evidence type="ECO:0000259" key="8">
    <source>
        <dbReference type="PROSITE" id="PS50928"/>
    </source>
</evidence>
<gene>
    <name evidence="9" type="ORF">H9661_01935</name>
</gene>
<comment type="subcellular location">
    <subcellularLocation>
        <location evidence="1 7">Cell membrane</location>
        <topology evidence="1 7">Multi-pass membrane protein</topology>
    </subcellularLocation>
</comment>
<keyword evidence="4 7" id="KW-0812">Transmembrane</keyword>
<feature type="transmembrane region" description="Helical" evidence="7">
    <location>
        <begin position="229"/>
        <end position="253"/>
    </location>
</feature>
<dbReference type="InterPro" id="IPR035906">
    <property type="entry name" value="MetI-like_sf"/>
</dbReference>
<evidence type="ECO:0000256" key="4">
    <source>
        <dbReference type="ARBA" id="ARBA00022692"/>
    </source>
</evidence>
<dbReference type="PANTHER" id="PTHR30465:SF74">
    <property type="entry name" value="OLIGOPEPTIDE TRANSPORT SYSTEM PERMEASE PROTEIN OPPB"/>
    <property type="match status" value="1"/>
</dbReference>
<feature type="transmembrane region" description="Helical" evidence="7">
    <location>
        <begin position="99"/>
        <end position="117"/>
    </location>
</feature>
<keyword evidence="2 7" id="KW-0813">Transport</keyword>
<dbReference type="CDD" id="cd06261">
    <property type="entry name" value="TM_PBP2"/>
    <property type="match status" value="1"/>
</dbReference>
<dbReference type="Pfam" id="PF00528">
    <property type="entry name" value="BPD_transp_1"/>
    <property type="match status" value="1"/>
</dbReference>